<comment type="caution">
    <text evidence="1">The sequence shown here is derived from an EMBL/GenBank/DDBJ whole genome shotgun (WGS) entry which is preliminary data.</text>
</comment>
<evidence type="ECO:0000313" key="1">
    <source>
        <dbReference type="EMBL" id="KAK8210206.1"/>
    </source>
</evidence>
<dbReference type="Proteomes" id="UP001320706">
    <property type="component" value="Unassembled WGS sequence"/>
</dbReference>
<name>A0ACC3SE20_9PEZI</name>
<gene>
    <name evidence="1" type="ORF">M8818_003694</name>
</gene>
<proteinExistence type="predicted"/>
<sequence>MSSSSHHEHTSPYPTSSRPVHASYASEKITTGAGVAIFHLASARVVVCYHSRDGYWFLPKGRRNVGEETGAAAEREGFEESGYRNRLLPLPILHRQPEPDDALEPTPFVTEPLWTQLLPQSKTAQYLLFWYAAETLPPEAEEEADVAAAAAARSRATDVPELEKLDLGAGSDSGGAAAAAATLAATANPNPSVEATPTQPGLYTPPPPYPPTLRIADRISMDSLPGGAIYEPVRHEGTGVDEEEALYEAYLLPIQEARRKLRGTVMADVVRRGWEGVGLRRRMEEEGG</sequence>
<keyword evidence="2" id="KW-1185">Reference proteome</keyword>
<organism evidence="1 2">
    <name type="scientific">Zalaria obscura</name>
    <dbReference type="NCBI Taxonomy" id="2024903"/>
    <lineage>
        <taxon>Eukaryota</taxon>
        <taxon>Fungi</taxon>
        <taxon>Dikarya</taxon>
        <taxon>Ascomycota</taxon>
        <taxon>Pezizomycotina</taxon>
        <taxon>Dothideomycetes</taxon>
        <taxon>Dothideomycetidae</taxon>
        <taxon>Dothideales</taxon>
        <taxon>Zalariaceae</taxon>
        <taxon>Zalaria</taxon>
    </lineage>
</organism>
<dbReference type="EMBL" id="JAMKPW020000016">
    <property type="protein sequence ID" value="KAK8210206.1"/>
    <property type="molecule type" value="Genomic_DNA"/>
</dbReference>
<evidence type="ECO:0000313" key="2">
    <source>
        <dbReference type="Proteomes" id="UP001320706"/>
    </source>
</evidence>
<accession>A0ACC3SE20</accession>
<reference evidence="1" key="1">
    <citation type="submission" date="2024-02" db="EMBL/GenBank/DDBJ databases">
        <title>Metagenome Assembled Genome of Zalaria obscura JY119.</title>
        <authorList>
            <person name="Vighnesh L."/>
            <person name="Jagadeeshwari U."/>
            <person name="Venkata Ramana C."/>
            <person name="Sasikala C."/>
        </authorList>
    </citation>
    <scope>NUCLEOTIDE SEQUENCE</scope>
    <source>
        <strain evidence="1">JY119</strain>
    </source>
</reference>
<protein>
    <submittedName>
        <fullName evidence="1">Uncharacterized protein</fullName>
    </submittedName>
</protein>